<dbReference type="AlphaFoldDB" id="A0A3E5HLA3"/>
<dbReference type="Gene3D" id="2.60.40.4270">
    <property type="entry name" value="Listeria-Bacteroides repeat domain"/>
    <property type="match status" value="1"/>
</dbReference>
<comment type="caution">
    <text evidence="2">The sequence shown here is derived from an EMBL/GenBank/DDBJ whole genome shotgun (WGS) entry which is preliminary data.</text>
</comment>
<dbReference type="Proteomes" id="UP000261031">
    <property type="component" value="Unassembled WGS sequence"/>
</dbReference>
<feature type="chain" id="PRO_5017600478" description="InlB B-repeat-containing protein" evidence="1">
    <location>
        <begin position="27"/>
        <end position="534"/>
    </location>
</feature>
<feature type="signal peptide" evidence="1">
    <location>
        <begin position="1"/>
        <end position="26"/>
    </location>
</feature>
<dbReference type="InterPro" id="IPR042229">
    <property type="entry name" value="Listeria/Bacterioides_rpt_sf"/>
</dbReference>
<evidence type="ECO:0000313" key="2">
    <source>
        <dbReference type="EMBL" id="RGP02609.1"/>
    </source>
</evidence>
<keyword evidence="1" id="KW-0732">Signal</keyword>
<organism evidence="2 3">
    <name type="scientific">Bifidobacterium pseudocatenulatum</name>
    <dbReference type="NCBI Taxonomy" id="28026"/>
    <lineage>
        <taxon>Bacteria</taxon>
        <taxon>Bacillati</taxon>
        <taxon>Actinomycetota</taxon>
        <taxon>Actinomycetes</taxon>
        <taxon>Bifidobacteriales</taxon>
        <taxon>Bifidobacteriaceae</taxon>
        <taxon>Bifidobacterium</taxon>
    </lineage>
</organism>
<name>A0A3E5HLA3_BIFPS</name>
<evidence type="ECO:0000313" key="3">
    <source>
        <dbReference type="Proteomes" id="UP000261031"/>
    </source>
</evidence>
<reference evidence="2 3" key="1">
    <citation type="submission" date="2018-08" db="EMBL/GenBank/DDBJ databases">
        <title>A genome reference for cultivated species of the human gut microbiota.</title>
        <authorList>
            <person name="Zou Y."/>
            <person name="Xue W."/>
            <person name="Luo G."/>
        </authorList>
    </citation>
    <scope>NUCLEOTIDE SEQUENCE [LARGE SCALE GENOMIC DNA]</scope>
    <source>
        <strain evidence="2 3">OF05-12</strain>
    </source>
</reference>
<evidence type="ECO:0008006" key="4">
    <source>
        <dbReference type="Google" id="ProtNLM"/>
    </source>
</evidence>
<gene>
    <name evidence="2" type="ORF">DXA79_05045</name>
</gene>
<protein>
    <recommendedName>
        <fullName evidence="4">InlB B-repeat-containing protein</fullName>
    </recommendedName>
</protein>
<sequence>MRKATRMLLAIILALFGMLTPLTARAAATYQISQVGSAWFQSVTDANGNDLVGATVDANGQYFDMTVGIRIERMEDLKEGDVVDVEFTTSGHYSTWYFGGVAAPSIAGSDGSILFTARNSGTHLYLTRTGEPSVGRLEASVGFHATFWSKDRQYDSTVWQIVDTGSKVTFSNRKIVIRPCTSDMNVPGGFGSKDVTSNSNRLWMSNWIRNCATVYQIANGRPVTTPSGDMVVWLHLTRELGGGLRNVTIESRQGLDFPYDGKTPGDRDDRITYNYPLKTTGKDVSTLDRAKTNLNPGEKAVMVDGDDYYMAMNMGSRNGDDHTLRPTLRKDADEVSRAYYANAQGVWDVAQPQVNADYADLTVPNRYRVEWAIAADRTNTGAFTYRRNPPDPTLATEQSGIRYEPNGGIESSYLTVGDPDTTVAAAPSNTFTGTGLTFVSWNTERDGSGQTIMPDSTVAYPKEGSILTLYAQWERVPETVLPDTGGHDGTPTRILAGGGLRYSADSPSHCLRNAGDVIWSDHARPGREGVTCAV</sequence>
<dbReference type="EMBL" id="QSWD01000003">
    <property type="protein sequence ID" value="RGP02609.1"/>
    <property type="molecule type" value="Genomic_DNA"/>
</dbReference>
<evidence type="ECO:0000256" key="1">
    <source>
        <dbReference type="SAM" id="SignalP"/>
    </source>
</evidence>
<proteinExistence type="predicted"/>
<accession>A0A3E5HLA3</accession>